<dbReference type="GO" id="GO:0008234">
    <property type="term" value="F:cysteine-type peptidase activity"/>
    <property type="evidence" value="ECO:0007669"/>
    <property type="project" value="UniProtKB-KW"/>
</dbReference>
<name>A0A547Q729_9RHOB</name>
<comment type="caution">
    <text evidence="6">The sequence shown here is derived from an EMBL/GenBank/DDBJ whole genome shotgun (WGS) entry which is preliminary data.</text>
</comment>
<comment type="similarity">
    <text evidence="1">Belongs to the peptidase C40 family.</text>
</comment>
<dbReference type="InterPro" id="IPR051794">
    <property type="entry name" value="PG_Endopeptidase_C40"/>
</dbReference>
<dbReference type="RefSeq" id="WP_142833823.1">
    <property type="nucleotide sequence ID" value="NZ_VFSV01000007.1"/>
</dbReference>
<dbReference type="InterPro" id="IPR000064">
    <property type="entry name" value="NLP_P60_dom"/>
</dbReference>
<keyword evidence="4" id="KW-0788">Thiol protease</keyword>
<dbReference type="AlphaFoldDB" id="A0A547Q729"/>
<dbReference type="InterPro" id="IPR041382">
    <property type="entry name" value="SH3_16"/>
</dbReference>
<dbReference type="PANTHER" id="PTHR47359:SF3">
    <property type="entry name" value="NLP_P60 DOMAIN-CONTAINING PROTEIN-RELATED"/>
    <property type="match status" value="1"/>
</dbReference>
<dbReference type="Gene3D" id="3.90.1720.10">
    <property type="entry name" value="endopeptidase domain like (from Nostoc punctiforme)"/>
    <property type="match status" value="1"/>
</dbReference>
<dbReference type="InterPro" id="IPR038765">
    <property type="entry name" value="Papain-like_cys_pep_sf"/>
</dbReference>
<dbReference type="Pfam" id="PF18348">
    <property type="entry name" value="SH3_16"/>
    <property type="match status" value="1"/>
</dbReference>
<keyword evidence="7" id="KW-1185">Reference proteome</keyword>
<evidence type="ECO:0000259" key="5">
    <source>
        <dbReference type="PROSITE" id="PS51935"/>
    </source>
</evidence>
<dbReference type="GO" id="GO:0006508">
    <property type="term" value="P:proteolysis"/>
    <property type="evidence" value="ECO:0007669"/>
    <property type="project" value="UniProtKB-KW"/>
</dbReference>
<sequence length="277" mass="30239">MADRRLTPANGRVADLSLEGQVDAERFVTPEPARVAVPVADLWSSPEATARDRQLLWGETVEVYERRDGMAFVRAARDGYVGYVSETCLGPPQEATHIVGVPATHLYPEPNMKSLAMHRLSFGARLKIVAVSEKFYETEEGLHVPRPHLRAAIRPVEDPVSVAQLFFGVPYLWGGNSSNGIDCSGLVQAACLAAHIPCPGDSDMQEQTLGVPAEGPARRGDLFFWKGHVAIAVDGEVLIHANAHHMAVQYERIDDAIARIADQGDGPFTSHKRLFSL</sequence>
<keyword evidence="3" id="KW-0378">Hydrolase</keyword>
<evidence type="ECO:0000256" key="4">
    <source>
        <dbReference type="ARBA" id="ARBA00022807"/>
    </source>
</evidence>
<proteinExistence type="inferred from homology"/>
<evidence type="ECO:0000256" key="2">
    <source>
        <dbReference type="ARBA" id="ARBA00022670"/>
    </source>
</evidence>
<evidence type="ECO:0000313" key="6">
    <source>
        <dbReference type="EMBL" id="TRD22185.1"/>
    </source>
</evidence>
<gene>
    <name evidence="6" type="ORF">FEV53_05540</name>
</gene>
<dbReference type="Pfam" id="PF00877">
    <property type="entry name" value="NLPC_P60"/>
    <property type="match status" value="1"/>
</dbReference>
<protein>
    <submittedName>
        <fullName evidence="6">NlpC/P60 family protein</fullName>
    </submittedName>
</protein>
<dbReference type="EMBL" id="VFSV01000007">
    <property type="protein sequence ID" value="TRD22185.1"/>
    <property type="molecule type" value="Genomic_DNA"/>
</dbReference>
<keyword evidence="2" id="KW-0645">Protease</keyword>
<dbReference type="PROSITE" id="PS51935">
    <property type="entry name" value="NLPC_P60"/>
    <property type="match status" value="1"/>
</dbReference>
<dbReference type="Proteomes" id="UP000318590">
    <property type="component" value="Unassembled WGS sequence"/>
</dbReference>
<dbReference type="PANTHER" id="PTHR47359">
    <property type="entry name" value="PEPTIDOGLYCAN DL-ENDOPEPTIDASE CWLO"/>
    <property type="match status" value="1"/>
</dbReference>
<evidence type="ECO:0000256" key="3">
    <source>
        <dbReference type="ARBA" id="ARBA00022801"/>
    </source>
</evidence>
<reference evidence="6 7" key="1">
    <citation type="submission" date="2019-06" db="EMBL/GenBank/DDBJ databases">
        <title>Paenimaribius caenipelagi gen. nov., sp. nov., isolated from a tidal flat.</title>
        <authorList>
            <person name="Yoon J.-H."/>
        </authorList>
    </citation>
    <scope>NUCLEOTIDE SEQUENCE [LARGE SCALE GENOMIC DNA]</scope>
    <source>
        <strain evidence="6 7">JBTF-M29</strain>
    </source>
</reference>
<feature type="domain" description="NlpC/P60" evidence="5">
    <location>
        <begin position="153"/>
        <end position="275"/>
    </location>
</feature>
<evidence type="ECO:0000313" key="7">
    <source>
        <dbReference type="Proteomes" id="UP000318590"/>
    </source>
</evidence>
<dbReference type="SUPFAM" id="SSF54001">
    <property type="entry name" value="Cysteine proteinases"/>
    <property type="match status" value="1"/>
</dbReference>
<evidence type="ECO:0000256" key="1">
    <source>
        <dbReference type="ARBA" id="ARBA00007074"/>
    </source>
</evidence>
<organism evidence="6 7">
    <name type="scientific">Palleronia caenipelagi</name>
    <dbReference type="NCBI Taxonomy" id="2489174"/>
    <lineage>
        <taxon>Bacteria</taxon>
        <taxon>Pseudomonadati</taxon>
        <taxon>Pseudomonadota</taxon>
        <taxon>Alphaproteobacteria</taxon>
        <taxon>Rhodobacterales</taxon>
        <taxon>Roseobacteraceae</taxon>
        <taxon>Palleronia</taxon>
    </lineage>
</organism>
<accession>A0A547Q729</accession>
<dbReference type="OrthoDB" id="9813368at2"/>